<evidence type="ECO:0000313" key="3">
    <source>
        <dbReference type="Proteomes" id="UP001218218"/>
    </source>
</evidence>
<dbReference type="Proteomes" id="UP001218218">
    <property type="component" value="Unassembled WGS sequence"/>
</dbReference>
<evidence type="ECO:0000313" key="2">
    <source>
        <dbReference type="EMBL" id="KAJ7346219.1"/>
    </source>
</evidence>
<evidence type="ECO:0000256" key="1">
    <source>
        <dbReference type="SAM" id="MobiDB-lite"/>
    </source>
</evidence>
<comment type="caution">
    <text evidence="2">The sequence shown here is derived from an EMBL/GenBank/DDBJ whole genome shotgun (WGS) entry which is preliminary data.</text>
</comment>
<gene>
    <name evidence="2" type="ORF">DFH08DRAFT_810049</name>
</gene>
<reference evidence="2" key="1">
    <citation type="submission" date="2023-03" db="EMBL/GenBank/DDBJ databases">
        <title>Massive genome expansion in bonnet fungi (Mycena s.s.) driven by repeated elements and novel gene families across ecological guilds.</title>
        <authorList>
            <consortium name="Lawrence Berkeley National Laboratory"/>
            <person name="Harder C.B."/>
            <person name="Miyauchi S."/>
            <person name="Viragh M."/>
            <person name="Kuo A."/>
            <person name="Thoen E."/>
            <person name="Andreopoulos B."/>
            <person name="Lu D."/>
            <person name="Skrede I."/>
            <person name="Drula E."/>
            <person name="Henrissat B."/>
            <person name="Morin E."/>
            <person name="Kohler A."/>
            <person name="Barry K."/>
            <person name="LaButti K."/>
            <person name="Morin E."/>
            <person name="Salamov A."/>
            <person name="Lipzen A."/>
            <person name="Mereny Z."/>
            <person name="Hegedus B."/>
            <person name="Baldrian P."/>
            <person name="Stursova M."/>
            <person name="Weitz H."/>
            <person name="Taylor A."/>
            <person name="Grigoriev I.V."/>
            <person name="Nagy L.G."/>
            <person name="Martin F."/>
            <person name="Kauserud H."/>
        </authorList>
    </citation>
    <scope>NUCLEOTIDE SEQUENCE</scope>
    <source>
        <strain evidence="2">CBHHK002</strain>
    </source>
</reference>
<protein>
    <submittedName>
        <fullName evidence="2">Uncharacterized protein</fullName>
    </submittedName>
</protein>
<dbReference type="AlphaFoldDB" id="A0AAD6ZYU3"/>
<organism evidence="2 3">
    <name type="scientific">Mycena albidolilacea</name>
    <dbReference type="NCBI Taxonomy" id="1033008"/>
    <lineage>
        <taxon>Eukaryota</taxon>
        <taxon>Fungi</taxon>
        <taxon>Dikarya</taxon>
        <taxon>Basidiomycota</taxon>
        <taxon>Agaricomycotina</taxon>
        <taxon>Agaricomycetes</taxon>
        <taxon>Agaricomycetidae</taxon>
        <taxon>Agaricales</taxon>
        <taxon>Marasmiineae</taxon>
        <taxon>Mycenaceae</taxon>
        <taxon>Mycena</taxon>
    </lineage>
</organism>
<name>A0AAD6ZYU3_9AGAR</name>
<proteinExistence type="predicted"/>
<accession>A0AAD6ZYU3</accession>
<dbReference type="EMBL" id="JARIHO010000021">
    <property type="protein sequence ID" value="KAJ7346219.1"/>
    <property type="molecule type" value="Genomic_DNA"/>
</dbReference>
<keyword evidence="3" id="KW-1185">Reference proteome</keyword>
<feature type="region of interest" description="Disordered" evidence="1">
    <location>
        <begin position="74"/>
        <end position="100"/>
    </location>
</feature>
<sequence length="445" mass="48366">MFPLGTNICDWDVLASEKSSNFTAFWPVYTSFDTAEELAYMQILAGSKLRAPRLENDKTNSLETETQHTKRVGRRKASGMRRTSMEGGAIGTQCRRGKPAREGVGARSECAGAAQGARSAGNEYEGWRAVQRARVCGKRAHATSEKGSAVSGRAENKRAGCGREPRVLEAGARGMREMRAGECKNGTTEAEVREKAGGQPHTPIKCAGYAHSKQGPRSAIGCVVGTGQASGAHGVQIQWIEGRGFKFDGKRGPGTDFMAATLRYRERFETHGNAIAMKKICTHQHAQKRGEAAVVRARLQRCPDGQRRRLSAWKDKNFSGSETRLMADARAQVYCGASPSSRNDRVSSAHSAHARFARSSLVVLRGRSVVAVGALPTTLPEEVRGERRFGRACMTAGSELATVRDVWGRTGREQAIELVRSGHTPFSTVSTQQSCEIPALRRTEK</sequence>